<feature type="region of interest" description="Disordered" evidence="1">
    <location>
        <begin position="1"/>
        <end position="37"/>
    </location>
</feature>
<dbReference type="Proteomes" id="UP000308197">
    <property type="component" value="Unassembled WGS sequence"/>
</dbReference>
<name>A0A5C3Q239_9APHY</name>
<evidence type="ECO:0000313" key="3">
    <source>
        <dbReference type="Proteomes" id="UP000308197"/>
    </source>
</evidence>
<protein>
    <submittedName>
        <fullName evidence="2">Uncharacterized protein</fullName>
    </submittedName>
</protein>
<organism evidence="2 3">
    <name type="scientific">Polyporus arcularius HHB13444</name>
    <dbReference type="NCBI Taxonomy" id="1314778"/>
    <lineage>
        <taxon>Eukaryota</taxon>
        <taxon>Fungi</taxon>
        <taxon>Dikarya</taxon>
        <taxon>Basidiomycota</taxon>
        <taxon>Agaricomycotina</taxon>
        <taxon>Agaricomycetes</taxon>
        <taxon>Polyporales</taxon>
        <taxon>Polyporaceae</taxon>
        <taxon>Polyporus</taxon>
    </lineage>
</organism>
<dbReference type="InParanoid" id="A0A5C3Q239"/>
<reference evidence="2 3" key="1">
    <citation type="journal article" date="2019" name="Nat. Ecol. Evol.">
        <title>Megaphylogeny resolves global patterns of mushroom evolution.</title>
        <authorList>
            <person name="Varga T."/>
            <person name="Krizsan K."/>
            <person name="Foldi C."/>
            <person name="Dima B."/>
            <person name="Sanchez-Garcia M."/>
            <person name="Sanchez-Ramirez S."/>
            <person name="Szollosi G.J."/>
            <person name="Szarkandi J.G."/>
            <person name="Papp V."/>
            <person name="Albert L."/>
            <person name="Andreopoulos W."/>
            <person name="Angelini C."/>
            <person name="Antonin V."/>
            <person name="Barry K.W."/>
            <person name="Bougher N.L."/>
            <person name="Buchanan P."/>
            <person name="Buyck B."/>
            <person name="Bense V."/>
            <person name="Catcheside P."/>
            <person name="Chovatia M."/>
            <person name="Cooper J."/>
            <person name="Damon W."/>
            <person name="Desjardin D."/>
            <person name="Finy P."/>
            <person name="Geml J."/>
            <person name="Haridas S."/>
            <person name="Hughes K."/>
            <person name="Justo A."/>
            <person name="Karasinski D."/>
            <person name="Kautmanova I."/>
            <person name="Kiss B."/>
            <person name="Kocsube S."/>
            <person name="Kotiranta H."/>
            <person name="LaButti K.M."/>
            <person name="Lechner B.E."/>
            <person name="Liimatainen K."/>
            <person name="Lipzen A."/>
            <person name="Lukacs Z."/>
            <person name="Mihaltcheva S."/>
            <person name="Morgado L.N."/>
            <person name="Niskanen T."/>
            <person name="Noordeloos M.E."/>
            <person name="Ohm R.A."/>
            <person name="Ortiz-Santana B."/>
            <person name="Ovrebo C."/>
            <person name="Racz N."/>
            <person name="Riley R."/>
            <person name="Savchenko A."/>
            <person name="Shiryaev A."/>
            <person name="Soop K."/>
            <person name="Spirin V."/>
            <person name="Szebenyi C."/>
            <person name="Tomsovsky M."/>
            <person name="Tulloss R.E."/>
            <person name="Uehling J."/>
            <person name="Grigoriev I.V."/>
            <person name="Vagvolgyi C."/>
            <person name="Papp T."/>
            <person name="Martin F.M."/>
            <person name="Miettinen O."/>
            <person name="Hibbett D.S."/>
            <person name="Nagy L.G."/>
        </authorList>
    </citation>
    <scope>NUCLEOTIDE SEQUENCE [LARGE SCALE GENOMIC DNA]</scope>
    <source>
        <strain evidence="2 3">HHB13444</strain>
    </source>
</reference>
<dbReference type="AlphaFoldDB" id="A0A5C3Q239"/>
<sequence>MGCIPSKQKVLEGDSPAGIQSKKERKQRHQRLDSPVIGEDAAPWVKAPSRVLSEKDGCIIISERAS</sequence>
<evidence type="ECO:0000313" key="2">
    <source>
        <dbReference type="EMBL" id="TFK94430.1"/>
    </source>
</evidence>
<dbReference type="EMBL" id="ML210969">
    <property type="protein sequence ID" value="TFK94430.1"/>
    <property type="molecule type" value="Genomic_DNA"/>
</dbReference>
<accession>A0A5C3Q239</accession>
<keyword evidence="3" id="KW-1185">Reference proteome</keyword>
<evidence type="ECO:0000256" key="1">
    <source>
        <dbReference type="SAM" id="MobiDB-lite"/>
    </source>
</evidence>
<gene>
    <name evidence="2" type="ORF">K466DRAFT_354880</name>
</gene>
<proteinExistence type="predicted"/>